<protein>
    <submittedName>
        <fullName evidence="1">Uncharacterized protein</fullName>
    </submittedName>
</protein>
<gene>
    <name evidence="1" type="ORF">L6164_015723</name>
</gene>
<dbReference type="EMBL" id="CM039431">
    <property type="protein sequence ID" value="KAI4337290.1"/>
    <property type="molecule type" value="Genomic_DNA"/>
</dbReference>
<keyword evidence="2" id="KW-1185">Reference proteome</keyword>
<proteinExistence type="predicted"/>
<evidence type="ECO:0000313" key="1">
    <source>
        <dbReference type="EMBL" id="KAI4337290.1"/>
    </source>
</evidence>
<reference evidence="1 2" key="1">
    <citation type="journal article" date="2022" name="DNA Res.">
        <title>Chromosomal-level genome assembly of the orchid tree Bauhinia variegata (Leguminosae; Cercidoideae) supports the allotetraploid origin hypothesis of Bauhinia.</title>
        <authorList>
            <person name="Zhong Y."/>
            <person name="Chen Y."/>
            <person name="Zheng D."/>
            <person name="Pang J."/>
            <person name="Liu Y."/>
            <person name="Luo S."/>
            <person name="Meng S."/>
            <person name="Qian L."/>
            <person name="Wei D."/>
            <person name="Dai S."/>
            <person name="Zhou R."/>
        </authorList>
    </citation>
    <scope>NUCLEOTIDE SEQUENCE [LARGE SCALE GENOMIC DNA]</scope>
    <source>
        <strain evidence="1">BV-YZ2020</strain>
    </source>
</reference>
<dbReference type="Proteomes" id="UP000828941">
    <property type="component" value="Chromosome 6"/>
</dbReference>
<name>A0ACB9NM92_BAUVA</name>
<sequence>MNHIANDDELNCVTHSGYLCSVVISLSLPFLAVDSVVSGTYGSSVLRAAVDSPLSSSVALHLVREFRGVDRVNPNLDSSLWLELRS</sequence>
<comment type="caution">
    <text evidence="1">The sequence shown here is derived from an EMBL/GenBank/DDBJ whole genome shotgun (WGS) entry which is preliminary data.</text>
</comment>
<accession>A0ACB9NM92</accession>
<evidence type="ECO:0000313" key="2">
    <source>
        <dbReference type="Proteomes" id="UP000828941"/>
    </source>
</evidence>
<organism evidence="1 2">
    <name type="scientific">Bauhinia variegata</name>
    <name type="common">Purple orchid tree</name>
    <name type="synonym">Phanera variegata</name>
    <dbReference type="NCBI Taxonomy" id="167791"/>
    <lineage>
        <taxon>Eukaryota</taxon>
        <taxon>Viridiplantae</taxon>
        <taxon>Streptophyta</taxon>
        <taxon>Embryophyta</taxon>
        <taxon>Tracheophyta</taxon>
        <taxon>Spermatophyta</taxon>
        <taxon>Magnoliopsida</taxon>
        <taxon>eudicotyledons</taxon>
        <taxon>Gunneridae</taxon>
        <taxon>Pentapetalae</taxon>
        <taxon>rosids</taxon>
        <taxon>fabids</taxon>
        <taxon>Fabales</taxon>
        <taxon>Fabaceae</taxon>
        <taxon>Cercidoideae</taxon>
        <taxon>Cercideae</taxon>
        <taxon>Bauhiniinae</taxon>
        <taxon>Bauhinia</taxon>
    </lineage>
</organism>